<evidence type="ECO:0000313" key="2">
    <source>
        <dbReference type="Proteomes" id="UP000479000"/>
    </source>
</evidence>
<gene>
    <name evidence="1" type="ORF">NTEN_LOCUS16877</name>
</gene>
<evidence type="ECO:0000313" key="1">
    <source>
        <dbReference type="EMBL" id="CAB0012081.1"/>
    </source>
</evidence>
<dbReference type="AlphaFoldDB" id="A0A6H5H7C3"/>
<accession>A0A6H5H7C3</accession>
<reference evidence="1 2" key="1">
    <citation type="submission" date="2020-02" db="EMBL/GenBank/DDBJ databases">
        <authorList>
            <person name="Ferguson B K."/>
        </authorList>
    </citation>
    <scope>NUCLEOTIDE SEQUENCE [LARGE SCALE GENOMIC DNA]</scope>
</reference>
<proteinExistence type="predicted"/>
<dbReference type="Proteomes" id="UP000479000">
    <property type="component" value="Unassembled WGS sequence"/>
</dbReference>
<feature type="non-terminal residue" evidence="1">
    <location>
        <position position="57"/>
    </location>
</feature>
<dbReference type="EMBL" id="CADCXU010024868">
    <property type="protein sequence ID" value="CAB0012081.1"/>
    <property type="molecule type" value="Genomic_DNA"/>
</dbReference>
<organism evidence="1 2">
    <name type="scientific">Nesidiocoris tenuis</name>
    <dbReference type="NCBI Taxonomy" id="355587"/>
    <lineage>
        <taxon>Eukaryota</taxon>
        <taxon>Metazoa</taxon>
        <taxon>Ecdysozoa</taxon>
        <taxon>Arthropoda</taxon>
        <taxon>Hexapoda</taxon>
        <taxon>Insecta</taxon>
        <taxon>Pterygota</taxon>
        <taxon>Neoptera</taxon>
        <taxon>Paraneoptera</taxon>
        <taxon>Hemiptera</taxon>
        <taxon>Heteroptera</taxon>
        <taxon>Panheteroptera</taxon>
        <taxon>Cimicomorpha</taxon>
        <taxon>Miridae</taxon>
        <taxon>Dicyphina</taxon>
        <taxon>Nesidiocoris</taxon>
    </lineage>
</organism>
<keyword evidence="2" id="KW-1185">Reference proteome</keyword>
<sequence>MLYQLRNCMSGKFGISRMTGNLFSERPEMEAKQLSAMRAVNSIRLPKSHHCVWTPRH</sequence>
<protein>
    <submittedName>
        <fullName evidence="1">Uncharacterized protein</fullName>
    </submittedName>
</protein>
<name>A0A6H5H7C3_9HEMI</name>